<evidence type="ECO:0008006" key="3">
    <source>
        <dbReference type="Google" id="ProtNLM"/>
    </source>
</evidence>
<accession>A0ABW6JQ42</accession>
<dbReference type="EMBL" id="JBHVBU010000156">
    <property type="protein sequence ID" value="MFE7967525.1"/>
    <property type="molecule type" value="Genomic_DNA"/>
</dbReference>
<evidence type="ECO:0000313" key="1">
    <source>
        <dbReference type="EMBL" id="MFE7967525.1"/>
    </source>
</evidence>
<protein>
    <recommendedName>
        <fullName evidence="3">DUF429 domain-containing protein</fullName>
    </recommendedName>
</protein>
<dbReference type="Proteomes" id="UP001600650">
    <property type="component" value="Unassembled WGS sequence"/>
</dbReference>
<sequence>MPLLFIGIDPNTGDDESPTVWVDQERNEFVFQGWKPGPELEAECAAVEIPGHAKGIPEHEAVVRVPARMVHMIREACDVVERAAVR</sequence>
<comment type="caution">
    <text evidence="1">The sequence shown here is derived from an EMBL/GenBank/DDBJ whole genome shotgun (WGS) entry which is preliminary data.</text>
</comment>
<proteinExistence type="predicted"/>
<evidence type="ECO:0000313" key="2">
    <source>
        <dbReference type="Proteomes" id="UP001600650"/>
    </source>
</evidence>
<reference evidence="1 2" key="1">
    <citation type="submission" date="2024-09" db="EMBL/GenBank/DDBJ databases">
        <title>The Natural Products Discovery Center: Release of the First 8490 Sequenced Strains for Exploring Actinobacteria Biosynthetic Diversity.</title>
        <authorList>
            <person name="Kalkreuter E."/>
            <person name="Kautsar S.A."/>
            <person name="Yang D."/>
            <person name="Bader C.D."/>
            <person name="Teijaro C.N."/>
            <person name="Fluegel L."/>
            <person name="Davis C.M."/>
            <person name="Simpson J.R."/>
            <person name="Lauterbach L."/>
            <person name="Steele A.D."/>
            <person name="Gui C."/>
            <person name="Meng S."/>
            <person name="Li G."/>
            <person name="Viehrig K."/>
            <person name="Ye F."/>
            <person name="Su P."/>
            <person name="Kiefer A.F."/>
            <person name="Nichols A."/>
            <person name="Cepeda A.J."/>
            <person name="Yan W."/>
            <person name="Fan B."/>
            <person name="Jiang Y."/>
            <person name="Adhikari A."/>
            <person name="Zheng C.-J."/>
            <person name="Schuster L."/>
            <person name="Cowan T.M."/>
            <person name="Smanski M.J."/>
            <person name="Chevrette M.G."/>
            <person name="De Carvalho L.P.S."/>
            <person name="Shen B."/>
        </authorList>
    </citation>
    <scope>NUCLEOTIDE SEQUENCE [LARGE SCALE GENOMIC DNA]</scope>
    <source>
        <strain evidence="1 2">NPDC057399</strain>
    </source>
</reference>
<dbReference type="RefSeq" id="WP_381728663.1">
    <property type="nucleotide sequence ID" value="NZ_JBHVBU010000156.1"/>
</dbReference>
<keyword evidence="2" id="KW-1185">Reference proteome</keyword>
<organism evidence="1 2">
    <name type="scientific">Streptomyces cellulosae</name>
    <dbReference type="NCBI Taxonomy" id="1968"/>
    <lineage>
        <taxon>Bacteria</taxon>
        <taxon>Bacillati</taxon>
        <taxon>Actinomycetota</taxon>
        <taxon>Actinomycetes</taxon>
        <taxon>Kitasatosporales</taxon>
        <taxon>Streptomycetaceae</taxon>
        <taxon>Streptomyces</taxon>
    </lineage>
</organism>
<name>A0ABW6JQ42_STRCE</name>
<gene>
    <name evidence="1" type="ORF">ACFU0X_31575</name>
</gene>